<feature type="region of interest" description="Disordered" evidence="9">
    <location>
        <begin position="1"/>
        <end position="24"/>
    </location>
</feature>
<evidence type="ECO:0000256" key="3">
    <source>
        <dbReference type="ARBA" id="ARBA00022692"/>
    </source>
</evidence>
<dbReference type="Gene3D" id="1.20.1110.10">
    <property type="entry name" value="Calcium-transporting ATPase, transmembrane domain"/>
    <property type="match status" value="1"/>
</dbReference>
<feature type="transmembrane region" description="Helical" evidence="10">
    <location>
        <begin position="819"/>
        <end position="838"/>
    </location>
</feature>
<dbReference type="InterPro" id="IPR004014">
    <property type="entry name" value="ATPase_P-typ_cation-transptr_N"/>
</dbReference>
<feature type="transmembrane region" description="Helical" evidence="10">
    <location>
        <begin position="742"/>
        <end position="763"/>
    </location>
</feature>
<keyword evidence="6" id="KW-1278">Translocase</keyword>
<feature type="transmembrane region" description="Helical" evidence="10">
    <location>
        <begin position="883"/>
        <end position="902"/>
    </location>
</feature>
<dbReference type="InterPro" id="IPR036412">
    <property type="entry name" value="HAD-like_sf"/>
</dbReference>
<dbReference type="EMBL" id="JBHOMY010000122">
    <property type="protein sequence ID" value="MFC1460455.1"/>
    <property type="molecule type" value="Genomic_DNA"/>
</dbReference>
<feature type="compositionally biased region" description="Basic and acidic residues" evidence="9">
    <location>
        <begin position="9"/>
        <end position="19"/>
    </location>
</feature>
<comment type="caution">
    <text evidence="12">The sequence shown here is derived from an EMBL/GenBank/DDBJ whole genome shotgun (WGS) entry which is preliminary data.</text>
</comment>
<dbReference type="InterPro" id="IPR008250">
    <property type="entry name" value="ATPase_P-typ_transduc_dom_A_sf"/>
</dbReference>
<dbReference type="InterPro" id="IPR023214">
    <property type="entry name" value="HAD_sf"/>
</dbReference>
<dbReference type="Pfam" id="PF00690">
    <property type="entry name" value="Cation_ATPase_N"/>
    <property type="match status" value="1"/>
</dbReference>
<dbReference type="InterPro" id="IPR018303">
    <property type="entry name" value="ATPase_P-typ_P_site"/>
</dbReference>
<sequence length="928" mass="99136">MHNATARALARENAAERRQPGAAPWHAETVDATLAALDSRREGLSPTEVRRRLEQHGCNRMPEGERRTALSRFLSQFNNVLIYVLLAAAAVTALLGHGIDTAVILLVVLANAVIGFIQEGRAEQALEAIRAMVSAQASVIRDGQRQTIKAEELVPGDIVLLDAGDRVPADLRFLRSRNLRIDEAILTGESVPVEKETSSVAADAALGDRTCMAFSGSLVVAGQGMGIVVGTGANAEIGRITTLLREVETLTTPLVRQMNWFARVLTGVILALSAVVFGIAVVAHGMPWGEAFMAVVGLAVAAIPEGLPAVMTITLAIGVQRMAARNAIIRRLPAVETLGSVSIICSDKTGTLTRNEMMAQTVVTADGRFEVTGSGYAPEGEILSGGEAVALSHEPVLTEILRGACLCNDAGLRRTEAGWAVDGDPMEGAMVSLAMKAGMTPQELRSVLGRIDEIPFDAQHRFMASLHRRPEGGAVLYVKGAPERVISMCASERTRLGERPLNTDWWMSQADTAARQGQRILGVAAKWLPELPSGPLCFADVEDGLTMLGLLGLIDPPREEALAAVRECQSAGIRIKMITGDHAATAGAIAGALGIRGGEGAVIMGAALDNMDDGQFRSAVRDVAVFARTSPEHKLRIVQALQADHEVVVMTGDGVNDAPSLKQADVGVAMGCKGTEASKEAAEMVLADDNFASIVAAVHEGRTVYDNLKKVIAWTLPTNGGEALAIIAAMLLGLTLPITPAQILWINMVTAVTLGLTLAFEPPEPSVMRRPPRRPDEPILSRFLVWRVVFVSVLFVVAVFGMFEWAITRGLPIEEARTIVVNTLVVMEIFYLFSVRYLNVTSLTWRGALGTRPVLIGVGAVVLAQLAFTYLQPMQVLFDTRAVSIGDGLVVLTVGVALLLILELEKWLRGFMGWWRGPALAPGNPHVL</sequence>
<keyword evidence="3 10" id="KW-0812">Transmembrane</keyword>
<proteinExistence type="inferred from homology"/>
<dbReference type="InterPro" id="IPR044492">
    <property type="entry name" value="P_typ_ATPase_HD_dom"/>
</dbReference>
<evidence type="ECO:0000256" key="10">
    <source>
        <dbReference type="SAM" id="Phobius"/>
    </source>
</evidence>
<keyword evidence="13" id="KW-1185">Reference proteome</keyword>
<feature type="transmembrane region" description="Helical" evidence="10">
    <location>
        <begin position="711"/>
        <end position="736"/>
    </location>
</feature>
<dbReference type="PRINTS" id="PR00119">
    <property type="entry name" value="CATATPASE"/>
</dbReference>
<comment type="subcellular location">
    <subcellularLocation>
        <location evidence="1">Membrane</location>
        <topology evidence="1">Multi-pass membrane protein</topology>
    </subcellularLocation>
</comment>
<dbReference type="RefSeq" id="WP_377031692.1">
    <property type="nucleotide sequence ID" value="NZ_JBHOMY010000122.1"/>
</dbReference>
<evidence type="ECO:0000256" key="9">
    <source>
        <dbReference type="SAM" id="MobiDB-lite"/>
    </source>
</evidence>
<evidence type="ECO:0000256" key="2">
    <source>
        <dbReference type="ARBA" id="ARBA00005675"/>
    </source>
</evidence>
<dbReference type="Pfam" id="PF13246">
    <property type="entry name" value="Cation_ATPase"/>
    <property type="match status" value="1"/>
</dbReference>
<dbReference type="SFLD" id="SFLDF00027">
    <property type="entry name" value="p-type_atpase"/>
    <property type="match status" value="1"/>
</dbReference>
<feature type="transmembrane region" description="Helical" evidence="10">
    <location>
        <begin position="850"/>
        <end position="871"/>
    </location>
</feature>
<feature type="transmembrane region" description="Helical" evidence="10">
    <location>
        <begin position="264"/>
        <end position="286"/>
    </location>
</feature>
<dbReference type="PANTHER" id="PTHR43294">
    <property type="entry name" value="SODIUM/POTASSIUM-TRANSPORTING ATPASE SUBUNIT ALPHA"/>
    <property type="match status" value="1"/>
</dbReference>
<keyword evidence="5" id="KW-0067">ATP-binding</keyword>
<dbReference type="NCBIfam" id="TIGR01494">
    <property type="entry name" value="ATPase_P-type"/>
    <property type="match status" value="2"/>
</dbReference>
<evidence type="ECO:0000259" key="11">
    <source>
        <dbReference type="SMART" id="SM00831"/>
    </source>
</evidence>
<dbReference type="PROSITE" id="PS00154">
    <property type="entry name" value="ATPASE_E1_E2"/>
    <property type="match status" value="1"/>
</dbReference>
<dbReference type="InterPro" id="IPR001757">
    <property type="entry name" value="P_typ_ATPase"/>
</dbReference>
<dbReference type="Gene3D" id="2.70.150.10">
    <property type="entry name" value="Calcium-transporting ATPase, cytoplasmic transduction domain A"/>
    <property type="match status" value="1"/>
</dbReference>
<evidence type="ECO:0000256" key="5">
    <source>
        <dbReference type="ARBA" id="ARBA00022840"/>
    </source>
</evidence>
<dbReference type="SFLD" id="SFLDG00002">
    <property type="entry name" value="C1.7:_P-type_atpase_like"/>
    <property type="match status" value="1"/>
</dbReference>
<dbReference type="SFLD" id="SFLDS00003">
    <property type="entry name" value="Haloacid_Dehalogenase"/>
    <property type="match status" value="1"/>
</dbReference>
<feature type="domain" description="Cation-transporting P-type ATPase N-terminal" evidence="11">
    <location>
        <begin position="24"/>
        <end position="97"/>
    </location>
</feature>
<evidence type="ECO:0000256" key="8">
    <source>
        <dbReference type="ARBA" id="ARBA00023136"/>
    </source>
</evidence>
<dbReference type="InterPro" id="IPR050510">
    <property type="entry name" value="Cation_transp_ATPase_P-type"/>
</dbReference>
<dbReference type="SMART" id="SM00831">
    <property type="entry name" value="Cation_ATPase_N"/>
    <property type="match status" value="1"/>
</dbReference>
<dbReference type="SUPFAM" id="SSF56784">
    <property type="entry name" value="HAD-like"/>
    <property type="match status" value="1"/>
</dbReference>
<dbReference type="InterPro" id="IPR023299">
    <property type="entry name" value="ATPase_P-typ_cyto_dom_N"/>
</dbReference>
<dbReference type="PRINTS" id="PR00120">
    <property type="entry name" value="HATPASE"/>
</dbReference>
<evidence type="ECO:0000256" key="7">
    <source>
        <dbReference type="ARBA" id="ARBA00022989"/>
    </source>
</evidence>
<dbReference type="Gene3D" id="3.40.1110.10">
    <property type="entry name" value="Calcium-transporting ATPase, cytoplasmic domain N"/>
    <property type="match status" value="1"/>
</dbReference>
<dbReference type="SUPFAM" id="SSF81660">
    <property type="entry name" value="Metal cation-transporting ATPase, ATP-binding domain N"/>
    <property type="match status" value="1"/>
</dbReference>
<accession>A0ABV6YGT0</accession>
<feature type="transmembrane region" description="Helical" evidence="10">
    <location>
        <begin position="101"/>
        <end position="117"/>
    </location>
</feature>
<evidence type="ECO:0000313" key="13">
    <source>
        <dbReference type="Proteomes" id="UP001593940"/>
    </source>
</evidence>
<reference evidence="12 13" key="1">
    <citation type="submission" date="2024-09" db="EMBL/GenBank/DDBJ databases">
        <title>Nodulacao em especies de Leguminosae Basais da Amazonia e Caracterizacao dos Rizobios e Bacterias Associadas aos Nodulos.</title>
        <authorList>
            <person name="Jambeiro I.C.A."/>
            <person name="Lopes I.S."/>
            <person name="Aguiar E.R.G.R."/>
            <person name="Santos A.F.J."/>
            <person name="Dos Santos J.M.F."/>
            <person name="Gross E."/>
        </authorList>
    </citation>
    <scope>NUCLEOTIDE SEQUENCE [LARGE SCALE GENOMIC DNA]</scope>
    <source>
        <strain evidence="12 13">BRUESC1165</strain>
    </source>
</reference>
<keyword evidence="7 10" id="KW-1133">Transmembrane helix</keyword>
<dbReference type="InterPro" id="IPR059000">
    <property type="entry name" value="ATPase_P-type_domA"/>
</dbReference>
<keyword evidence="8 10" id="KW-0472">Membrane</keyword>
<dbReference type="InterPro" id="IPR006068">
    <property type="entry name" value="ATPase_P-typ_cation-transptr_C"/>
</dbReference>
<feature type="transmembrane region" description="Helical" evidence="10">
    <location>
        <begin position="784"/>
        <end position="807"/>
    </location>
</feature>
<evidence type="ECO:0000313" key="12">
    <source>
        <dbReference type="EMBL" id="MFC1460455.1"/>
    </source>
</evidence>
<evidence type="ECO:0000256" key="4">
    <source>
        <dbReference type="ARBA" id="ARBA00022741"/>
    </source>
</evidence>
<evidence type="ECO:0000256" key="6">
    <source>
        <dbReference type="ARBA" id="ARBA00022967"/>
    </source>
</evidence>
<dbReference type="SUPFAM" id="SSF81665">
    <property type="entry name" value="Calcium ATPase, transmembrane domain M"/>
    <property type="match status" value="1"/>
</dbReference>
<gene>
    <name evidence="12" type="ORF">ACETIH_27835</name>
</gene>
<dbReference type="InterPro" id="IPR023298">
    <property type="entry name" value="ATPase_P-typ_TM_dom_sf"/>
</dbReference>
<dbReference type="Pfam" id="PF00689">
    <property type="entry name" value="Cation_ATPase_C"/>
    <property type="match status" value="1"/>
</dbReference>
<protein>
    <submittedName>
        <fullName evidence="12">HAD-IC family P-type ATPase</fullName>
    </submittedName>
</protein>
<comment type="similarity">
    <text evidence="2">Belongs to the cation transport ATPase (P-type) (TC 3.A.3) family. Type IIA subfamily.</text>
</comment>
<feature type="transmembrane region" description="Helical" evidence="10">
    <location>
        <begin position="77"/>
        <end position="95"/>
    </location>
</feature>
<keyword evidence="4" id="KW-0547">Nucleotide-binding</keyword>
<organism evidence="12 13">
    <name type="scientific">Microvirga arabica</name>
    <dbReference type="NCBI Taxonomy" id="1128671"/>
    <lineage>
        <taxon>Bacteria</taxon>
        <taxon>Pseudomonadati</taxon>
        <taxon>Pseudomonadota</taxon>
        <taxon>Alphaproteobacteria</taxon>
        <taxon>Hyphomicrobiales</taxon>
        <taxon>Methylobacteriaceae</taxon>
        <taxon>Microvirga</taxon>
    </lineage>
</organism>
<dbReference type="Gene3D" id="3.40.50.1000">
    <property type="entry name" value="HAD superfamily/HAD-like"/>
    <property type="match status" value="1"/>
</dbReference>
<dbReference type="PANTHER" id="PTHR43294:SF20">
    <property type="entry name" value="P-TYPE ATPASE"/>
    <property type="match status" value="1"/>
</dbReference>
<dbReference type="Pfam" id="PF08282">
    <property type="entry name" value="Hydrolase_3"/>
    <property type="match status" value="1"/>
</dbReference>
<feature type="transmembrane region" description="Helical" evidence="10">
    <location>
        <begin position="292"/>
        <end position="319"/>
    </location>
</feature>
<dbReference type="Pfam" id="PF00122">
    <property type="entry name" value="E1-E2_ATPase"/>
    <property type="match status" value="1"/>
</dbReference>
<name>A0ABV6YGT0_9HYPH</name>
<evidence type="ECO:0000256" key="1">
    <source>
        <dbReference type="ARBA" id="ARBA00004141"/>
    </source>
</evidence>
<dbReference type="SUPFAM" id="SSF81653">
    <property type="entry name" value="Calcium ATPase, transduction domain A"/>
    <property type="match status" value="1"/>
</dbReference>
<dbReference type="Proteomes" id="UP001593940">
    <property type="component" value="Unassembled WGS sequence"/>
</dbReference>